<evidence type="ECO:0000313" key="4">
    <source>
        <dbReference type="EMBL" id="AIE40775.1"/>
    </source>
</evidence>
<dbReference type="PANTHER" id="PTHR11909">
    <property type="entry name" value="CASEIN KINASE-RELATED"/>
    <property type="match status" value="1"/>
</dbReference>
<accession>A0A0F6N943</accession>
<organismHost>
    <name type="scientific">Homo sapiens</name>
    <name type="common">Human</name>
    <dbReference type="NCBI Taxonomy" id="9606"/>
</organismHost>
<reference evidence="4 5" key="1">
    <citation type="journal article" date="2015" name="Viruses">
        <title>A phylogeographic investigation of african monkeypox.</title>
        <authorList>
            <person name="Nakazawa Y."/>
            <person name="Mauldin M.R."/>
            <person name="Emerson G.L."/>
            <person name="Reynolds M.G."/>
            <person name="Lash R.R."/>
            <person name="Gao J."/>
            <person name="Zhao H."/>
            <person name="Li Y."/>
            <person name="Muyembe J.J."/>
            <person name="Kingebeni P.M."/>
            <person name="Wemakoy O."/>
            <person name="Malekani J."/>
            <person name="Karem K.L."/>
            <person name="Damon I.K."/>
            <person name="Carroll D.S."/>
        </authorList>
    </citation>
    <scope>NUCLEOTIDE SEQUENCE [LARGE SCALE GENOMIC DNA]</scope>
    <source>
        <strain evidence="4">W-Nigeria</strain>
    </source>
</reference>
<dbReference type="Gene3D" id="1.10.510.10">
    <property type="entry name" value="Transferase(Phosphotransferase) domain 1"/>
    <property type="match status" value="1"/>
</dbReference>
<organismHost>
    <name type="scientific">Cynomys gunnisoni</name>
    <name type="common">Gunnison's prairie dog</name>
    <name type="synonym">Spermophilus gunnisoni</name>
    <dbReference type="NCBI Taxonomy" id="45479"/>
</organismHost>
<sequence>MKFQGLVLIDNCKNQWVIGPLIGKGGFGSIYTTNDNNYVVKIEPKANGSLFTEQAFYTRVLKPSVIEEWKKSHNIKHVGLITCKAFGLYKSINVEYRFLVINRLGADLDAVIRANNNRLPERSVMLIGIEILNTIQFMHEQGYSHGDIKASNIVLDQIDKNKLYLVDYGLVSKFMSNGEHVPFIRNPNKMDNGTLEFTPIDSHKGYVVSRRGDLETLGYCMIRWLGGILPWTKISETKNSALVSAAKQKYVNNTATLLMTSLQYAPRELLQYITMVNSLTYFEEPNYDEFRRVLMNGVMKNFC</sequence>
<organismHost>
    <name type="scientific">Heliosciurus ruwenzorii</name>
    <name type="common">Ruwenzori sun squirrel</name>
    <dbReference type="NCBI Taxonomy" id="226685"/>
</organismHost>
<keyword evidence="4" id="KW-0418">Kinase</keyword>
<organismHost>
    <name type="scientific">Cynomys ludovicianus</name>
    <name type="common">Black-tailed prairie dog</name>
    <dbReference type="NCBI Taxonomy" id="45480"/>
</organismHost>
<dbReference type="EC" id="2.7.11.1" evidence="2"/>
<dbReference type="GO" id="GO:0005524">
    <property type="term" value="F:ATP binding"/>
    <property type="evidence" value="ECO:0007669"/>
    <property type="project" value="InterPro"/>
</dbReference>
<dbReference type="SUPFAM" id="SSF56112">
    <property type="entry name" value="Protein kinase-like (PK-like)"/>
    <property type="match status" value="1"/>
</dbReference>
<organismHost>
    <name type="scientific">Gliridae</name>
    <name type="common">dormice</name>
    <dbReference type="NCBI Taxonomy" id="30650"/>
</organismHost>
<proteinExistence type="predicted"/>
<organism evidence="4 5">
    <name type="scientific">Monkeypox virus</name>
    <name type="common">MPXV</name>
    <dbReference type="NCBI Taxonomy" id="10244"/>
    <lineage>
        <taxon>Viruses</taxon>
        <taxon>Varidnaviria</taxon>
        <taxon>Bamfordvirae</taxon>
        <taxon>Nucleocytoviricota</taxon>
        <taxon>Pokkesviricetes</taxon>
        <taxon>Chitovirales</taxon>
        <taxon>Poxviridae</taxon>
        <taxon>Chordopoxvirinae</taxon>
        <taxon>Orthopoxvirus</taxon>
        <taxon>Orthopoxvirus monkeypox</taxon>
    </lineage>
</organism>
<dbReference type="PROSITE" id="PS50011">
    <property type="entry name" value="PROTEIN_KINASE_DOM"/>
    <property type="match status" value="1"/>
</dbReference>
<gene>
    <name evidence="4" type="ORF">MPXV-W_Nigeria-155</name>
</gene>
<evidence type="ECO:0000313" key="5">
    <source>
        <dbReference type="Proteomes" id="UP000154371"/>
    </source>
</evidence>
<dbReference type="SMR" id="A0A0F6N943"/>
<dbReference type="GO" id="GO:0043657">
    <property type="term" value="C:host cell"/>
    <property type="evidence" value="ECO:0007669"/>
    <property type="project" value="UniProtKB-SubCell"/>
</dbReference>
<organismHost>
    <name type="scientific">Mus musculus</name>
    <name type="common">Mouse</name>
    <dbReference type="NCBI Taxonomy" id="10090"/>
</organismHost>
<feature type="domain" description="Protein kinase" evidence="3">
    <location>
        <begin position="16"/>
        <end position="282"/>
    </location>
</feature>
<dbReference type="SMART" id="SM00220">
    <property type="entry name" value="S_TKc"/>
    <property type="match status" value="1"/>
</dbReference>
<dbReference type="InterPro" id="IPR011009">
    <property type="entry name" value="Kinase-like_dom_sf"/>
</dbReference>
<evidence type="ECO:0000256" key="1">
    <source>
        <dbReference type="ARBA" id="ARBA00004340"/>
    </source>
</evidence>
<keyword evidence="4" id="KW-0808">Transferase</keyword>
<dbReference type="GO" id="GO:0004674">
    <property type="term" value="F:protein serine/threonine kinase activity"/>
    <property type="evidence" value="ECO:0007669"/>
    <property type="project" value="UniProtKB-EC"/>
</dbReference>
<evidence type="ECO:0000256" key="2">
    <source>
        <dbReference type="ARBA" id="ARBA00012513"/>
    </source>
</evidence>
<dbReference type="EMBL" id="KJ642615">
    <property type="protein sequence ID" value="AIE40775.1"/>
    <property type="molecule type" value="Genomic_DNA"/>
</dbReference>
<name>A0A0F6N943_MONPV</name>
<organismHost>
    <name type="scientific">Cynomys parvidens</name>
    <name type="common">Utah prairie dog</name>
    <dbReference type="NCBI Taxonomy" id="99827"/>
</organismHost>
<protein>
    <recommendedName>
        <fullName evidence="2">non-specific serine/threonine protein kinase</fullName>
        <ecNumber evidence="2">2.7.11.1</ecNumber>
    </recommendedName>
</protein>
<dbReference type="InterPro" id="IPR000719">
    <property type="entry name" value="Prot_kinase_dom"/>
</dbReference>
<dbReference type="InterPro" id="IPR050235">
    <property type="entry name" value="CK1_Ser-Thr_kinase"/>
</dbReference>
<dbReference type="Pfam" id="PF00069">
    <property type="entry name" value="Pkinase"/>
    <property type="match status" value="1"/>
</dbReference>
<organismHost>
    <name type="scientific">Cynomys mexicanus</name>
    <name type="common">Mexican prairie dog</name>
    <dbReference type="NCBI Taxonomy" id="99826"/>
</organismHost>
<evidence type="ECO:0000259" key="3">
    <source>
        <dbReference type="PROSITE" id="PS50011"/>
    </source>
</evidence>
<dbReference type="InterPro" id="IPR008271">
    <property type="entry name" value="Ser/Thr_kinase_AS"/>
</dbReference>
<dbReference type="Proteomes" id="UP000154371">
    <property type="component" value="Segment"/>
</dbReference>
<dbReference type="PROSITE" id="PS00108">
    <property type="entry name" value="PROTEIN_KINASE_ST"/>
    <property type="match status" value="1"/>
</dbReference>
<organismHost>
    <name type="scientific">Cynomys leucurus</name>
    <name type="common">White-tailed prairie dog</name>
    <dbReference type="NCBI Taxonomy" id="99825"/>
</organismHost>
<comment type="subcellular location">
    <subcellularLocation>
        <location evidence="1">Host cell</location>
    </subcellularLocation>
</comment>